<evidence type="ECO:0000256" key="3">
    <source>
        <dbReference type="PROSITE-ProRule" id="PRU10038"/>
    </source>
</evidence>
<evidence type="ECO:0000313" key="7">
    <source>
        <dbReference type="Proteomes" id="UP001583186"/>
    </source>
</evidence>
<keyword evidence="7" id="KW-1185">Reference proteome</keyword>
<dbReference type="PANTHER" id="PTHR48081">
    <property type="entry name" value="AB HYDROLASE SUPERFAMILY PROTEIN C4A8.06C"/>
    <property type="match status" value="1"/>
</dbReference>
<dbReference type="InterPro" id="IPR050300">
    <property type="entry name" value="GDXG_lipolytic_enzyme"/>
</dbReference>
<dbReference type="Gene3D" id="3.40.50.1820">
    <property type="entry name" value="alpha/beta hydrolase"/>
    <property type="match status" value="1"/>
</dbReference>
<feature type="domain" description="Alpha/beta hydrolase fold-3" evidence="5">
    <location>
        <begin position="226"/>
        <end position="475"/>
    </location>
</feature>
<comment type="similarity">
    <text evidence="1">Belongs to the 'GDXG' lipolytic enzyme family.</text>
</comment>
<sequence length="569" mass="62081">MSHADAGEVAVEAQVKDSVMSYEEHPTKEIRLSLIDRVNLALIAMPVAARTAARHMLGWSEPSKYLDLKSEIIVAVVRSLIVPQPPPLLSLPFFSSSSSSSANGAHRSGGRSITETQRLLNRDPGVMGPLWVSEYTAPGGANAEENAGIRDALVDVVKRLHFEEGEGRNGAPLPDVKWPDVVPVEAEWTGHRTGARESALLPEYMDEEERFAALMSHIEAPQPTTILYLHGGAMYLLDPATHRGAALALSKRVGGRCYSVRYRLAPQSAFPTQILDALVSYLTLLYPPPGAYHEAVSPAHIVFSGDSAGGNLCLALTRVLLDFQRNDTRIMWHGSPRIIPLPAGVALNSPWADVSNSSPSWQPSPESGRAEFDYLPPMVLPGSDGLNRPPCEAWPSKPPRRFLYTETDLVTHPLASPFISDPKGWEGAPPMYVCVGWEMLADEVGFLTATRLHNNGNGASSVVFEQYEAMPHCFALVLPKLPGAKRCLKGWSEFIRQAVERPETLRKGATGPGNGSSFTHIKAKTLEETPIDPATLSPYTEERIKETIRKRLALSSTLQPFTAKTNAKL</sequence>
<keyword evidence="2" id="KW-0378">Hydrolase</keyword>
<dbReference type="InterPro" id="IPR033140">
    <property type="entry name" value="Lipase_GDXG_put_SER_AS"/>
</dbReference>
<evidence type="ECO:0000259" key="5">
    <source>
        <dbReference type="Pfam" id="PF07859"/>
    </source>
</evidence>
<dbReference type="InterPro" id="IPR013094">
    <property type="entry name" value="AB_hydrolase_3"/>
</dbReference>
<dbReference type="PROSITE" id="PS01174">
    <property type="entry name" value="LIPASE_GDXG_SER"/>
    <property type="match status" value="1"/>
</dbReference>
<comment type="caution">
    <text evidence="6">The sequence shown here is derived from an EMBL/GenBank/DDBJ whole genome shotgun (WGS) entry which is preliminary data.</text>
</comment>
<feature type="active site" evidence="3">
    <location>
        <position position="307"/>
    </location>
</feature>
<dbReference type="EMBL" id="JAWCUI010000061">
    <property type="protein sequence ID" value="KAL1890552.1"/>
    <property type="molecule type" value="Genomic_DNA"/>
</dbReference>
<dbReference type="InterPro" id="IPR029058">
    <property type="entry name" value="AB_hydrolase_fold"/>
</dbReference>
<organism evidence="6 7">
    <name type="scientific">Sporothrix stenoceras</name>
    <dbReference type="NCBI Taxonomy" id="5173"/>
    <lineage>
        <taxon>Eukaryota</taxon>
        <taxon>Fungi</taxon>
        <taxon>Dikarya</taxon>
        <taxon>Ascomycota</taxon>
        <taxon>Pezizomycotina</taxon>
        <taxon>Sordariomycetes</taxon>
        <taxon>Sordariomycetidae</taxon>
        <taxon>Ophiostomatales</taxon>
        <taxon>Ophiostomataceae</taxon>
        <taxon>Sporothrix</taxon>
    </lineage>
</organism>
<evidence type="ECO:0000256" key="2">
    <source>
        <dbReference type="ARBA" id="ARBA00022801"/>
    </source>
</evidence>
<evidence type="ECO:0000256" key="4">
    <source>
        <dbReference type="SAM" id="MobiDB-lite"/>
    </source>
</evidence>
<evidence type="ECO:0000313" key="6">
    <source>
        <dbReference type="EMBL" id="KAL1890552.1"/>
    </source>
</evidence>
<protein>
    <recommendedName>
        <fullName evidence="5">Alpha/beta hydrolase fold-3 domain-containing protein</fullName>
    </recommendedName>
</protein>
<accession>A0ABR3YR41</accession>
<evidence type="ECO:0000256" key="1">
    <source>
        <dbReference type="ARBA" id="ARBA00010515"/>
    </source>
</evidence>
<dbReference type="PANTHER" id="PTHR48081:SF25">
    <property type="entry name" value="PUTATIVE (AFU_ORTHOLOGUE AFUA_3G11560)-RELATED"/>
    <property type="match status" value="1"/>
</dbReference>
<dbReference type="SUPFAM" id="SSF53474">
    <property type="entry name" value="alpha/beta-Hydrolases"/>
    <property type="match status" value="1"/>
</dbReference>
<feature type="region of interest" description="Disordered" evidence="4">
    <location>
        <begin position="100"/>
        <end position="119"/>
    </location>
</feature>
<proteinExistence type="inferred from homology"/>
<dbReference type="Proteomes" id="UP001583186">
    <property type="component" value="Unassembled WGS sequence"/>
</dbReference>
<name>A0ABR3YR41_9PEZI</name>
<dbReference type="Pfam" id="PF07859">
    <property type="entry name" value="Abhydrolase_3"/>
    <property type="match status" value="1"/>
</dbReference>
<reference evidence="6 7" key="1">
    <citation type="journal article" date="2024" name="IMA Fungus">
        <title>IMA Genome - F19 : A genome assembly and annotation guide to empower mycologists, including annotated draft genome sequences of Ceratocystis pirilliformis, Diaporthe australafricana, Fusarium ophioides, Paecilomyces lecythidis, and Sporothrix stenoceras.</title>
        <authorList>
            <person name="Aylward J."/>
            <person name="Wilson A.M."/>
            <person name="Visagie C.M."/>
            <person name="Spraker J."/>
            <person name="Barnes I."/>
            <person name="Buitendag C."/>
            <person name="Ceriani C."/>
            <person name="Del Mar Angel L."/>
            <person name="du Plessis D."/>
            <person name="Fuchs T."/>
            <person name="Gasser K."/>
            <person name="Kramer D."/>
            <person name="Li W."/>
            <person name="Munsamy K."/>
            <person name="Piso A."/>
            <person name="Price J.L."/>
            <person name="Sonnekus B."/>
            <person name="Thomas C."/>
            <person name="van der Nest A."/>
            <person name="van Dijk A."/>
            <person name="van Heerden A."/>
            <person name="van Vuuren N."/>
            <person name="Yilmaz N."/>
            <person name="Duong T.A."/>
            <person name="van der Merwe N.A."/>
            <person name="Wingfield M.J."/>
            <person name="Wingfield B.D."/>
        </authorList>
    </citation>
    <scope>NUCLEOTIDE SEQUENCE [LARGE SCALE GENOMIC DNA]</scope>
    <source>
        <strain evidence="6 7">CMW 5346</strain>
    </source>
</reference>
<gene>
    <name evidence="6" type="ORF">Sste5346_008223</name>
</gene>